<protein>
    <submittedName>
        <fullName evidence="1">Uncharacterized protein</fullName>
    </submittedName>
</protein>
<name>A0A098BTZ8_9NOCA</name>
<dbReference type="EMBL" id="CCSD01000109">
    <property type="protein sequence ID" value="CDZ92189.1"/>
    <property type="molecule type" value="Genomic_DNA"/>
</dbReference>
<evidence type="ECO:0000313" key="2">
    <source>
        <dbReference type="Proteomes" id="UP000042997"/>
    </source>
</evidence>
<proteinExistence type="predicted"/>
<sequence>MHGESSFGALSVMFLLTSSS</sequence>
<evidence type="ECO:0000313" key="1">
    <source>
        <dbReference type="EMBL" id="CDZ92189.1"/>
    </source>
</evidence>
<accession>A0A098BTZ8</accession>
<organism evidence="1 2">
    <name type="scientific">Rhodococcus ruber</name>
    <dbReference type="NCBI Taxonomy" id="1830"/>
    <lineage>
        <taxon>Bacteria</taxon>
        <taxon>Bacillati</taxon>
        <taxon>Actinomycetota</taxon>
        <taxon>Actinomycetes</taxon>
        <taxon>Mycobacteriales</taxon>
        <taxon>Nocardiaceae</taxon>
        <taxon>Rhodococcus</taxon>
    </lineage>
</organism>
<gene>
    <name evidence="1" type="ORF">RHRU231_930068</name>
</gene>
<dbReference type="AlphaFoldDB" id="A0A098BTZ8"/>
<dbReference type="Proteomes" id="UP000042997">
    <property type="component" value="Unassembled WGS sequence"/>
</dbReference>
<reference evidence="1 2" key="1">
    <citation type="journal article" date="2014" name="Genome Announc.">
        <title>Draft Genome Sequence of Propane- and Butane-Oxidizing Actinobacterium Rhodococcus ruber IEGM 231.</title>
        <authorList>
            <person name="Ivshina I.B."/>
            <person name="Kuyukina M.S."/>
            <person name="Krivoruchko A.V."/>
            <person name="Barbe V."/>
            <person name="Fischer C."/>
        </authorList>
    </citation>
    <scope>NUCLEOTIDE SEQUENCE [LARGE SCALE GENOMIC DNA]</scope>
</reference>